<dbReference type="GO" id="GO:0016301">
    <property type="term" value="F:kinase activity"/>
    <property type="evidence" value="ECO:0007669"/>
    <property type="project" value="UniProtKB-KW"/>
</dbReference>
<dbReference type="OrthoDB" id="9803871at2"/>
<accession>V5RHU0</accession>
<dbReference type="RefSeq" id="WP_023789186.1">
    <property type="nucleotide sequence ID" value="NC_022998.1"/>
</dbReference>
<keyword evidence="1" id="KW-0808">Transferase</keyword>
<dbReference type="Gene3D" id="3.90.1200.10">
    <property type="match status" value="1"/>
</dbReference>
<reference evidence="1 2" key="1">
    <citation type="journal article" date="2014" name="Genome Announc.">
        <title>Complete Genome Sequence of Spiroplasma apis B31T (ATCC 33834), a Bacterium Associated with May Disease of Honeybees (Apis mellifera).</title>
        <authorList>
            <person name="Ku C."/>
            <person name="Lo W.S."/>
            <person name="Chen L.L."/>
            <person name="Kuo C.H."/>
        </authorList>
    </citation>
    <scope>NUCLEOTIDE SEQUENCE [LARGE SCALE GENOMIC DNA]</scope>
    <source>
        <strain evidence="1">B31</strain>
    </source>
</reference>
<evidence type="ECO:0000313" key="2">
    <source>
        <dbReference type="Proteomes" id="UP000018550"/>
    </source>
</evidence>
<dbReference type="eggNOG" id="COG0510">
    <property type="taxonomic scope" value="Bacteria"/>
</dbReference>
<organism evidence="1 2">
    <name type="scientific">Spiroplasma apis B31</name>
    <dbReference type="NCBI Taxonomy" id="1276258"/>
    <lineage>
        <taxon>Bacteria</taxon>
        <taxon>Bacillati</taxon>
        <taxon>Mycoplasmatota</taxon>
        <taxon>Mollicutes</taxon>
        <taxon>Entomoplasmatales</taxon>
        <taxon>Spiroplasmataceae</taxon>
        <taxon>Spiroplasma</taxon>
    </lineage>
</organism>
<dbReference type="STRING" id="1276258.SAPIS_v1c04060"/>
<dbReference type="KEGG" id="sapi:SAPIS_v1c04060"/>
<evidence type="ECO:0000313" key="1">
    <source>
        <dbReference type="EMBL" id="AHB36252.1"/>
    </source>
</evidence>
<keyword evidence="2" id="KW-1185">Reference proteome</keyword>
<gene>
    <name evidence="1" type="ORF">SAPIS_v1c04060</name>
</gene>
<dbReference type="PATRIC" id="fig|1276258.3.peg.405"/>
<dbReference type="SUPFAM" id="SSF56112">
    <property type="entry name" value="Protein kinase-like (PK-like)"/>
    <property type="match status" value="1"/>
</dbReference>
<keyword evidence="1" id="KW-0418">Kinase</keyword>
<protein>
    <submittedName>
        <fullName evidence="1">Putative choline kinase</fullName>
    </submittedName>
</protein>
<dbReference type="Pfam" id="PF01633">
    <property type="entry name" value="Choline_kinase"/>
    <property type="match status" value="1"/>
</dbReference>
<name>V5RHU0_SPIAP</name>
<dbReference type="AlphaFoldDB" id="V5RHU0"/>
<sequence>MKKTYKGLTNDITVEKGYIVKKSKPITIEYLDKKNEKNVLLEFIDADQKIMLKPAAFSFENGELTSKFQILTNHFTIEELGLQENHLKMVASAIKKMHEVDVNKKNIKNFDYEFFLDFFYNGIKTMFYDLTQEYELIKQKLKIIDNLEQVISHNDLVPGNILIKDQELILIDYDFVMLNNKFFDIASFITETCSSNDDFVNIFIEECLNEGILKKNEMYILNFVIKYQDLLWTLWANYMYEKTKEKIYYKIAKIKYKVLKERKDIK</sequence>
<dbReference type="Proteomes" id="UP000018550">
    <property type="component" value="Chromosome"/>
</dbReference>
<dbReference type="EMBL" id="CP006682">
    <property type="protein sequence ID" value="AHB36252.1"/>
    <property type="molecule type" value="Genomic_DNA"/>
</dbReference>
<dbReference type="InterPro" id="IPR011009">
    <property type="entry name" value="Kinase-like_dom_sf"/>
</dbReference>
<dbReference type="HOGENOM" id="CLU_055115_1_1_14"/>
<proteinExistence type="predicted"/>